<evidence type="ECO:0000256" key="1">
    <source>
        <dbReference type="SAM" id="MobiDB-lite"/>
    </source>
</evidence>
<dbReference type="SUPFAM" id="SSF57959">
    <property type="entry name" value="Leucine zipper domain"/>
    <property type="match status" value="1"/>
</dbReference>
<accession>A0AAV7ZDD5</accession>
<comment type="caution">
    <text evidence="3">The sequence shown here is derived from an EMBL/GenBank/DDBJ whole genome shotgun (WGS) entry which is preliminary data.</text>
</comment>
<reference evidence="3" key="1">
    <citation type="submission" date="2022-08" db="EMBL/GenBank/DDBJ databases">
        <title>Novel sulphate-reducing endosymbionts in the free-living metamonad Anaeramoeba.</title>
        <authorList>
            <person name="Jerlstrom-Hultqvist J."/>
            <person name="Cepicka I."/>
            <person name="Gallot-Lavallee L."/>
            <person name="Salas-Leiva D."/>
            <person name="Curtis B.A."/>
            <person name="Zahonova K."/>
            <person name="Pipaliya S."/>
            <person name="Dacks J."/>
            <person name="Roger A.J."/>
        </authorList>
    </citation>
    <scope>NUCLEOTIDE SEQUENCE</scope>
    <source>
        <strain evidence="3">Busselton2</strain>
    </source>
</reference>
<feature type="domain" description="BZIP" evidence="2">
    <location>
        <begin position="65"/>
        <end position="128"/>
    </location>
</feature>
<evidence type="ECO:0000313" key="4">
    <source>
        <dbReference type="Proteomes" id="UP001146793"/>
    </source>
</evidence>
<dbReference type="GO" id="GO:0003700">
    <property type="term" value="F:DNA-binding transcription factor activity"/>
    <property type="evidence" value="ECO:0007669"/>
    <property type="project" value="InterPro"/>
</dbReference>
<evidence type="ECO:0000259" key="2">
    <source>
        <dbReference type="PROSITE" id="PS50217"/>
    </source>
</evidence>
<dbReference type="AlphaFoldDB" id="A0AAV7ZDD5"/>
<dbReference type="EMBL" id="JANTQA010000032">
    <property type="protein sequence ID" value="KAJ3438941.1"/>
    <property type="molecule type" value="Genomic_DNA"/>
</dbReference>
<dbReference type="Pfam" id="PF00170">
    <property type="entry name" value="bZIP_1"/>
    <property type="match status" value="1"/>
</dbReference>
<organism evidence="3 4">
    <name type="scientific">Anaeramoeba flamelloides</name>
    <dbReference type="NCBI Taxonomy" id="1746091"/>
    <lineage>
        <taxon>Eukaryota</taxon>
        <taxon>Metamonada</taxon>
        <taxon>Anaeramoebidae</taxon>
        <taxon>Anaeramoeba</taxon>
    </lineage>
</organism>
<evidence type="ECO:0000313" key="3">
    <source>
        <dbReference type="EMBL" id="KAJ3438941.1"/>
    </source>
</evidence>
<protein>
    <submittedName>
        <fullName evidence="3">Transcriptional activator hac1</fullName>
    </submittedName>
</protein>
<gene>
    <name evidence="3" type="ORF">M0812_14956</name>
</gene>
<dbReference type="SMART" id="SM00338">
    <property type="entry name" value="BRLZ"/>
    <property type="match status" value="1"/>
</dbReference>
<dbReference type="InterPro" id="IPR046347">
    <property type="entry name" value="bZIP_sf"/>
</dbReference>
<dbReference type="CDD" id="cd14686">
    <property type="entry name" value="bZIP"/>
    <property type="match status" value="1"/>
</dbReference>
<feature type="compositionally biased region" description="Basic and acidic residues" evidence="1">
    <location>
        <begin position="139"/>
        <end position="163"/>
    </location>
</feature>
<dbReference type="Gene3D" id="1.20.5.170">
    <property type="match status" value="1"/>
</dbReference>
<dbReference type="Proteomes" id="UP001146793">
    <property type="component" value="Unassembled WGS sequence"/>
</dbReference>
<dbReference type="InterPro" id="IPR004827">
    <property type="entry name" value="bZIP"/>
</dbReference>
<feature type="region of interest" description="Disordered" evidence="1">
    <location>
        <begin position="139"/>
        <end position="164"/>
    </location>
</feature>
<dbReference type="PROSITE" id="PS50217">
    <property type="entry name" value="BZIP"/>
    <property type="match status" value="1"/>
</dbReference>
<proteinExistence type="predicted"/>
<name>A0AAV7ZDD5_9EUKA</name>
<feature type="region of interest" description="Disordered" evidence="1">
    <location>
        <begin position="171"/>
        <end position="190"/>
    </location>
</feature>
<sequence length="271" mass="32318">MSTKNRKRQTITVSKRSKVSHDKKIALCKKRRLVAISTTKTKANQKLTLSKKTKSATTLGGKEVENKKLTRKARNRINARRFRERRKMYVDTLEKETKELKQENTSLISELEKVQQQNLDLLKLIEELKNNTKAENIEQKQKEQVNENENKKEQEQEQEHEQEQIQIKIQEQEQEQEQEQKQEQEEGLISPNDIYEIESPLSQNSFYEDLEVNLQNSFQDFERSTVLENDFGFPNKQQEIYDKQNEKHNFQWLNFPENSSYETNIFDSNLF</sequence>